<evidence type="ECO:0000313" key="5">
    <source>
        <dbReference type="Proteomes" id="UP000001554"/>
    </source>
</evidence>
<keyword evidence="2" id="KW-0378">Hydrolase</keyword>
<dbReference type="InterPro" id="IPR012337">
    <property type="entry name" value="RNaseH-like_sf"/>
</dbReference>
<dbReference type="AlphaFoldDB" id="A0A9J7KVJ3"/>
<dbReference type="OrthoDB" id="5971833at2759"/>
<evidence type="ECO:0000313" key="6">
    <source>
        <dbReference type="RefSeq" id="XP_035670598.1"/>
    </source>
</evidence>
<organism evidence="5 6">
    <name type="scientific">Branchiostoma floridae</name>
    <name type="common">Florida lancelet</name>
    <name type="synonym">Amphioxus</name>
    <dbReference type="NCBI Taxonomy" id="7739"/>
    <lineage>
        <taxon>Eukaryota</taxon>
        <taxon>Metazoa</taxon>
        <taxon>Chordata</taxon>
        <taxon>Cephalochordata</taxon>
        <taxon>Leptocardii</taxon>
        <taxon>Amphioxiformes</taxon>
        <taxon>Branchiostomatidae</taxon>
        <taxon>Branchiostoma</taxon>
    </lineage>
</organism>
<name>A0A9J7KVJ3_BRAFL</name>
<dbReference type="Pfam" id="PF00929">
    <property type="entry name" value="RNase_T"/>
    <property type="match status" value="1"/>
</dbReference>
<reference evidence="6" key="3">
    <citation type="submission" date="2025-08" db="UniProtKB">
        <authorList>
            <consortium name="RefSeq"/>
        </authorList>
    </citation>
    <scope>IDENTIFICATION</scope>
</reference>
<dbReference type="GO" id="GO:0003676">
    <property type="term" value="F:nucleic acid binding"/>
    <property type="evidence" value="ECO:0007669"/>
    <property type="project" value="InterPro"/>
</dbReference>
<dbReference type="InterPro" id="IPR013520">
    <property type="entry name" value="Ribonucl_H"/>
</dbReference>
<dbReference type="PANTHER" id="PTHR30231:SF4">
    <property type="entry name" value="PROTEIN NEN2"/>
    <property type="match status" value="1"/>
</dbReference>
<feature type="non-terminal residue" evidence="6">
    <location>
        <position position="277"/>
    </location>
</feature>
<feature type="domain" description="Exonuclease" evidence="4">
    <location>
        <begin position="15"/>
        <end position="197"/>
    </location>
</feature>
<keyword evidence="3" id="KW-0269">Exonuclease</keyword>
<sequence>MDPEAAVTDLQPLLLFFDCEAAAGNVFRHNIIEVAMKCQPDLHPTAEFDSLIHTDQRIGSFGQENGLTARVLEGQPTFPEVLDQLLAWCSSVVEQVNTLTNCYHYPVLVAHGGELFDFLMLFSHCERHNVPIDKLREHNIHFADTFIHLDEVKQAGHKLLDGCPLSLDFLLNEWFPGEFTEGRHRAMVDVQLLIKVFYETPLHQFLDTLPIFSTEEWYEFYQTKKEIQKDKREFGDKLLFLNEVERKFAVRSLVKNGLNYGGLKHLYQQCRSVEHFK</sequence>
<protein>
    <submittedName>
        <fullName evidence="6">Uncharacterized protein LOC118412079</fullName>
    </submittedName>
</protein>
<dbReference type="InterPro" id="IPR036397">
    <property type="entry name" value="RNaseH_sf"/>
</dbReference>
<gene>
    <name evidence="6" type="primary">LOC118412079</name>
</gene>
<dbReference type="PANTHER" id="PTHR30231">
    <property type="entry name" value="DNA POLYMERASE III SUBUNIT EPSILON"/>
    <property type="match status" value="1"/>
</dbReference>
<dbReference type="GeneID" id="118412079"/>
<accession>A0A9J7KVJ3</accession>
<dbReference type="Gene3D" id="3.30.420.10">
    <property type="entry name" value="Ribonuclease H-like superfamily/Ribonuclease H"/>
    <property type="match status" value="1"/>
</dbReference>
<dbReference type="KEGG" id="bfo:118412079"/>
<evidence type="ECO:0000256" key="2">
    <source>
        <dbReference type="ARBA" id="ARBA00022801"/>
    </source>
</evidence>
<reference evidence="5" key="2">
    <citation type="journal article" date="2020" name="Nat. Ecol. Evol.">
        <title>Deeply conserved synteny resolves early events in vertebrate evolution.</title>
        <authorList>
            <person name="Simakov O."/>
            <person name="Marletaz F."/>
            <person name="Yue J.X."/>
            <person name="O'Connell B."/>
            <person name="Jenkins J."/>
            <person name="Brandt A."/>
            <person name="Calef R."/>
            <person name="Tung C.H."/>
            <person name="Huang T.K."/>
            <person name="Schmutz J."/>
            <person name="Satoh N."/>
            <person name="Yu J.K."/>
            <person name="Putnam N.H."/>
            <person name="Green R.E."/>
            <person name="Rokhsar D.S."/>
        </authorList>
    </citation>
    <scope>NUCLEOTIDE SEQUENCE [LARGE SCALE GENOMIC DNA]</scope>
    <source>
        <strain evidence="5">S238N-H82</strain>
    </source>
</reference>
<evidence type="ECO:0000256" key="1">
    <source>
        <dbReference type="ARBA" id="ARBA00022722"/>
    </source>
</evidence>
<dbReference type="RefSeq" id="XP_035670598.1">
    <property type="nucleotide sequence ID" value="XM_035814705.1"/>
</dbReference>
<evidence type="ECO:0000259" key="4">
    <source>
        <dbReference type="Pfam" id="PF00929"/>
    </source>
</evidence>
<reference evidence="6" key="1">
    <citation type="journal article" date="2016" name="Genome Biol. Evol.">
        <title>Conserved non-coding elements in the most distant genera of cephalochordates: the Goldilocks principle.</title>
        <authorList>
            <person name="Yue J.X."/>
            <person name="Kozmikova I."/>
            <person name="Ono H."/>
            <person name="Nossa C.W."/>
            <person name="Kozmik Z."/>
            <person name="Putnam N.H."/>
            <person name="Yu J.K."/>
            <person name="Holland L.Z."/>
        </authorList>
    </citation>
    <scope>NUCLEOTIDE SEQUENCE</scope>
</reference>
<proteinExistence type="predicted"/>
<dbReference type="SUPFAM" id="SSF53098">
    <property type="entry name" value="Ribonuclease H-like"/>
    <property type="match status" value="1"/>
</dbReference>
<dbReference type="GO" id="GO:0004527">
    <property type="term" value="F:exonuclease activity"/>
    <property type="evidence" value="ECO:0007669"/>
    <property type="project" value="UniProtKB-KW"/>
</dbReference>
<evidence type="ECO:0000256" key="3">
    <source>
        <dbReference type="ARBA" id="ARBA00022839"/>
    </source>
</evidence>
<keyword evidence="5" id="KW-1185">Reference proteome</keyword>
<dbReference type="Proteomes" id="UP000001554">
    <property type="component" value="Chromosome 3"/>
</dbReference>
<keyword evidence="1" id="KW-0540">Nuclease</keyword>
<dbReference type="CDD" id="cd06127">
    <property type="entry name" value="DEDDh"/>
    <property type="match status" value="1"/>
</dbReference>